<proteinExistence type="inferred from homology"/>
<dbReference type="STRING" id="307507.A0A2V0NVM0"/>
<evidence type="ECO:0000259" key="5">
    <source>
        <dbReference type="PROSITE" id="PS50166"/>
    </source>
</evidence>
<evidence type="ECO:0000256" key="4">
    <source>
        <dbReference type="ARBA" id="ARBA00023242"/>
    </source>
</evidence>
<gene>
    <name evidence="6" type="ORF">Rsub_03023</name>
</gene>
<dbReference type="OrthoDB" id="435593at2759"/>
<dbReference type="PANTHER" id="PTHR12363">
    <property type="entry name" value="TRANSPORTIN 3 AND IMPORTIN 13"/>
    <property type="match status" value="1"/>
</dbReference>
<dbReference type="EMBL" id="BDRX01000019">
    <property type="protein sequence ID" value="GBF90722.1"/>
    <property type="molecule type" value="Genomic_DNA"/>
</dbReference>
<evidence type="ECO:0000256" key="3">
    <source>
        <dbReference type="ARBA" id="ARBA00022448"/>
    </source>
</evidence>
<dbReference type="SMART" id="SM00913">
    <property type="entry name" value="IBN_N"/>
    <property type="match status" value="1"/>
</dbReference>
<name>A0A2V0NVM0_9CHLO</name>
<dbReference type="Gene3D" id="1.25.10.10">
    <property type="entry name" value="Leucine-rich Repeat Variant"/>
    <property type="match status" value="2"/>
</dbReference>
<dbReference type="InParanoid" id="A0A2V0NVM0"/>
<dbReference type="FunCoup" id="A0A2V0NVM0">
    <property type="interactions" value="2123"/>
</dbReference>
<dbReference type="InterPro" id="IPR013598">
    <property type="entry name" value="Exportin-1/Importin-b-like"/>
</dbReference>
<dbReference type="Pfam" id="PF03810">
    <property type="entry name" value="IBN_N"/>
    <property type="match status" value="1"/>
</dbReference>
<dbReference type="InterPro" id="IPR051345">
    <property type="entry name" value="Importin_beta-like_NTR"/>
</dbReference>
<dbReference type="PANTHER" id="PTHR12363:SF33">
    <property type="entry name" value="IMPORTIN-13"/>
    <property type="match status" value="1"/>
</dbReference>
<dbReference type="GO" id="GO:0006606">
    <property type="term" value="P:protein import into nucleus"/>
    <property type="evidence" value="ECO:0007669"/>
    <property type="project" value="TreeGrafter"/>
</dbReference>
<keyword evidence="3" id="KW-0813">Transport</keyword>
<dbReference type="Pfam" id="PF24138">
    <property type="entry name" value="TPR_TNPO3_IPO13_2nd"/>
    <property type="match status" value="1"/>
</dbReference>
<keyword evidence="4" id="KW-0539">Nucleus</keyword>
<accession>A0A2V0NVM0</accession>
<evidence type="ECO:0000256" key="2">
    <source>
        <dbReference type="ARBA" id="ARBA00007991"/>
    </source>
</evidence>
<evidence type="ECO:0000256" key="1">
    <source>
        <dbReference type="ARBA" id="ARBA00004123"/>
    </source>
</evidence>
<reference evidence="6 7" key="1">
    <citation type="journal article" date="2018" name="Sci. Rep.">
        <title>Raphidocelis subcapitata (=Pseudokirchneriella subcapitata) provides an insight into genome evolution and environmental adaptations in the Sphaeropleales.</title>
        <authorList>
            <person name="Suzuki S."/>
            <person name="Yamaguchi H."/>
            <person name="Nakajima N."/>
            <person name="Kawachi M."/>
        </authorList>
    </citation>
    <scope>NUCLEOTIDE SEQUENCE [LARGE SCALE GENOMIC DNA]</scope>
    <source>
        <strain evidence="6 7">NIES-35</strain>
    </source>
</reference>
<sequence length="802" mass="83940">MGAEQLSAAFRALFHSEDQATKVEANKWLDQWQQTPEAWSVADRVLHDPASSQDLQQFCAQTLKTKVQRDFEELPPEAVPALRDSLFALLIRFAAARAAAVRTQLALALAALAAHVPAPAWGEGGALRWFAERFAAQAGAGAGEVGLSCMLEMLTVLPQEADSRKIACRPERRAAFEEELRQALPHALEVLSSCLSQPEHVRGQVLEAFGCWLRLSCGRGLPAGFESHPLVAAATAGLRSEGTFHEAVDAVCELVWVTVDPATCTPNPAMQQLAADLVRAVMELRPRFTTALRVAQAEEEGRPSPADDDVADEFDDDFDAIKGMGRLFCEVGEAYLPLIVTATPEVQGPVEALLEVAAHPDPDIHSMAFPFWYKLSKWLRQPEPRPSRSGSMASSGSTANMAEAAAAAGGGGGGGGADGLPLPPPMGAAELAAAEAERARQRAFFAPAFERLLGTARARMRAPAAFADLTGAQRSDWKRARGVWSDVLLDAASALGGERTLALLLAPLGEVSRAVAGGGAFDWAAAELALHGVRSIRRIAAPPGDPQLEALLSALPGLPTPPAPAAAGLLRYTAALVVAGYADWLGRAMAAGRCQGMLQRLLPMLLSSLALPGAAPAAATAIRALCDRCSAHMGPCLDTLMALYAQALKSGAAARLTAPSGGGGGGSGGGAPDGGARIAEDDVVMVIEGVALAVTRAIPEQQLLGSGLQSLVGPVLDPLAAAFSPFPPTAASSAPLRDRLPLVERLATLLQCLDSQAVAAEALRRSWPVLDAAFTAALGSEEGLERVCRALRRRCQSSARAF</sequence>
<dbReference type="Proteomes" id="UP000247498">
    <property type="component" value="Unassembled WGS sequence"/>
</dbReference>
<dbReference type="PROSITE" id="PS50166">
    <property type="entry name" value="IMPORTIN_B_NT"/>
    <property type="match status" value="1"/>
</dbReference>
<comment type="caution">
    <text evidence="6">The sequence shown here is derived from an EMBL/GenBank/DDBJ whole genome shotgun (WGS) entry which is preliminary data.</text>
</comment>
<organism evidence="6 7">
    <name type="scientific">Raphidocelis subcapitata</name>
    <dbReference type="NCBI Taxonomy" id="307507"/>
    <lineage>
        <taxon>Eukaryota</taxon>
        <taxon>Viridiplantae</taxon>
        <taxon>Chlorophyta</taxon>
        <taxon>core chlorophytes</taxon>
        <taxon>Chlorophyceae</taxon>
        <taxon>CS clade</taxon>
        <taxon>Sphaeropleales</taxon>
        <taxon>Selenastraceae</taxon>
        <taxon>Raphidocelis</taxon>
    </lineage>
</organism>
<dbReference type="GO" id="GO:0005737">
    <property type="term" value="C:cytoplasm"/>
    <property type="evidence" value="ECO:0007669"/>
    <property type="project" value="TreeGrafter"/>
</dbReference>
<dbReference type="InterPro" id="IPR057941">
    <property type="entry name" value="TPR_TNPO3_IPO13_2nd"/>
</dbReference>
<comment type="similarity">
    <text evidence="2">Belongs to the importin beta family.</text>
</comment>
<evidence type="ECO:0000313" key="6">
    <source>
        <dbReference type="EMBL" id="GBF90722.1"/>
    </source>
</evidence>
<dbReference type="AlphaFoldDB" id="A0A2V0NVM0"/>
<comment type="subcellular location">
    <subcellularLocation>
        <location evidence="1">Nucleus</location>
    </subcellularLocation>
</comment>
<evidence type="ECO:0000313" key="7">
    <source>
        <dbReference type="Proteomes" id="UP000247498"/>
    </source>
</evidence>
<dbReference type="GO" id="GO:0031267">
    <property type="term" value="F:small GTPase binding"/>
    <property type="evidence" value="ECO:0007669"/>
    <property type="project" value="InterPro"/>
</dbReference>
<dbReference type="SUPFAM" id="SSF48371">
    <property type="entry name" value="ARM repeat"/>
    <property type="match status" value="1"/>
</dbReference>
<dbReference type="InterPro" id="IPR016024">
    <property type="entry name" value="ARM-type_fold"/>
</dbReference>
<dbReference type="GO" id="GO:0005634">
    <property type="term" value="C:nucleus"/>
    <property type="evidence" value="ECO:0007669"/>
    <property type="project" value="UniProtKB-SubCell"/>
</dbReference>
<feature type="domain" description="Importin N-terminal" evidence="5">
    <location>
        <begin position="25"/>
        <end position="92"/>
    </location>
</feature>
<dbReference type="Pfam" id="PF08389">
    <property type="entry name" value="Xpo1"/>
    <property type="match status" value="1"/>
</dbReference>
<keyword evidence="7" id="KW-1185">Reference proteome</keyword>
<protein>
    <recommendedName>
        <fullName evidence="5">Importin N-terminal domain-containing protein</fullName>
    </recommendedName>
</protein>
<dbReference type="InterPro" id="IPR011989">
    <property type="entry name" value="ARM-like"/>
</dbReference>
<dbReference type="InterPro" id="IPR001494">
    <property type="entry name" value="Importin-beta_N"/>
</dbReference>